<evidence type="ECO:0000256" key="1">
    <source>
        <dbReference type="ARBA" id="ARBA00001947"/>
    </source>
</evidence>
<keyword evidence="4" id="KW-0479">Metal-binding</keyword>
<evidence type="ECO:0000259" key="8">
    <source>
        <dbReference type="Pfam" id="PF01431"/>
    </source>
</evidence>
<feature type="domain" description="Peptidase M13 C-terminal" evidence="8">
    <location>
        <begin position="414"/>
        <end position="598"/>
    </location>
</feature>
<evidence type="ECO:0000259" key="9">
    <source>
        <dbReference type="Pfam" id="PF05649"/>
    </source>
</evidence>
<dbReference type="InterPro" id="IPR008753">
    <property type="entry name" value="Peptidase_M13_N"/>
</dbReference>
<dbReference type="Gene3D" id="1.10.1380.10">
    <property type="entry name" value="Neutral endopeptidase , domain2"/>
    <property type="match status" value="1"/>
</dbReference>
<comment type="caution">
    <text evidence="10">The sequence shown here is derived from an EMBL/GenBank/DDBJ whole genome shotgun (WGS) entry which is preliminary data.</text>
</comment>
<keyword evidence="3" id="KW-0645">Protease</keyword>
<evidence type="ECO:0000256" key="4">
    <source>
        <dbReference type="ARBA" id="ARBA00022723"/>
    </source>
</evidence>
<evidence type="ECO:0000256" key="6">
    <source>
        <dbReference type="ARBA" id="ARBA00022833"/>
    </source>
</evidence>
<dbReference type="GO" id="GO:0004222">
    <property type="term" value="F:metalloendopeptidase activity"/>
    <property type="evidence" value="ECO:0007669"/>
    <property type="project" value="InterPro"/>
</dbReference>
<protein>
    <recommendedName>
        <fullName evidence="12">Peptidase M13 N-terminal domain-containing protein</fullName>
    </recommendedName>
</protein>
<dbReference type="Gene3D" id="3.40.390.10">
    <property type="entry name" value="Collagenase (Catalytic Domain)"/>
    <property type="match status" value="1"/>
</dbReference>
<dbReference type="InterPro" id="IPR000718">
    <property type="entry name" value="Peptidase_M13"/>
</dbReference>
<dbReference type="GO" id="GO:0005886">
    <property type="term" value="C:plasma membrane"/>
    <property type="evidence" value="ECO:0007669"/>
    <property type="project" value="TreeGrafter"/>
</dbReference>
<evidence type="ECO:0000313" key="11">
    <source>
        <dbReference type="Proteomes" id="UP000298663"/>
    </source>
</evidence>
<dbReference type="EMBL" id="AZBU02000006">
    <property type="protein sequence ID" value="TKR73078.1"/>
    <property type="molecule type" value="Genomic_DNA"/>
</dbReference>
<accession>A0A4U5MTQ9</accession>
<proteinExistence type="inferred from homology"/>
<evidence type="ECO:0000256" key="5">
    <source>
        <dbReference type="ARBA" id="ARBA00022801"/>
    </source>
</evidence>
<dbReference type="GO" id="GO:0016485">
    <property type="term" value="P:protein processing"/>
    <property type="evidence" value="ECO:0007669"/>
    <property type="project" value="TreeGrafter"/>
</dbReference>
<dbReference type="PROSITE" id="PS51885">
    <property type="entry name" value="NEPRILYSIN"/>
    <property type="match status" value="1"/>
</dbReference>
<evidence type="ECO:0000256" key="3">
    <source>
        <dbReference type="ARBA" id="ARBA00022670"/>
    </source>
</evidence>
<dbReference type="InterPro" id="IPR042089">
    <property type="entry name" value="Peptidase_M13_dom_2"/>
</dbReference>
<dbReference type="OrthoDB" id="5809267at2759"/>
<keyword evidence="11" id="KW-1185">Reference proteome</keyword>
<dbReference type="AlphaFoldDB" id="A0A4U5MTQ9"/>
<dbReference type="GO" id="GO:0046872">
    <property type="term" value="F:metal ion binding"/>
    <property type="evidence" value="ECO:0007669"/>
    <property type="project" value="UniProtKB-KW"/>
</dbReference>
<dbReference type="InterPro" id="IPR024079">
    <property type="entry name" value="MetalloPept_cat_dom_sf"/>
</dbReference>
<dbReference type="PANTHER" id="PTHR11733:SF206">
    <property type="entry name" value="PEPTIDASE M13 N-TERMINAL DOMAIN-CONTAINING PROTEIN"/>
    <property type="match status" value="1"/>
</dbReference>
<sequence length="600" mass="67667">MFQHSSSGTKKNFRSEMQDKIDSELNSLLSQSSNPRFPPNIQFLHTIFQSCMSLGTRRTLGVAPFLNLLRDLPCGPIFSDCTSFNADYYNWERHAGMMDFLIGNANLLVLDKDVLPDDKQQIVLTIKPVDLRSFLTPIKAEVTNILNGSKLEADPLMVVYMKQRVLNEIAQKLLGRQPADVKVLVEEVAEFIVELDKITADPVKPMSIIPLSELLNFPQKLHVQSFLDAHYTTIHQWILTDTVIVYDIDYLNRLGNLISSTSKRTIANYLTIMAAWNLRDYLLVGDDIDRTWRHCVQEISQLDLATNLYADSQAPSNFKEIHGFLDDLKRYYAKKHSQPTHVEGISIKMGLPERILDENSLFKPYESVSLDPNDYFGNIIGALRVQRTYELSRIGSRLENDESVNNPQLSPSLVYNVNENSIAVPLAVLQHPLIIPGTGATLYATLSTFGVVFLQMLAKISANLESQTEDYGRKMQCMADAFNVLMNRDTLFSGKDISNEITKSIDMADALNTAVSKYLDWQKETHIFEEQKLPGFENTTSVQQLFLGFTALHCTASGISVESPEELIINSIMKNSPQFSKSFSCYPATPLYNDRGQSCV</sequence>
<dbReference type="SUPFAM" id="SSF55486">
    <property type="entry name" value="Metalloproteases ('zincins'), catalytic domain"/>
    <property type="match status" value="1"/>
</dbReference>
<comment type="similarity">
    <text evidence="2">Belongs to the peptidase M13 family.</text>
</comment>
<dbReference type="STRING" id="34508.A0A4U5MTQ9"/>
<keyword evidence="7" id="KW-0482">Metalloprotease</keyword>
<name>A0A4U5MTQ9_STECR</name>
<evidence type="ECO:0000256" key="7">
    <source>
        <dbReference type="ARBA" id="ARBA00023049"/>
    </source>
</evidence>
<organism evidence="10 11">
    <name type="scientific">Steinernema carpocapsae</name>
    <name type="common">Entomopathogenic nematode</name>
    <dbReference type="NCBI Taxonomy" id="34508"/>
    <lineage>
        <taxon>Eukaryota</taxon>
        <taxon>Metazoa</taxon>
        <taxon>Ecdysozoa</taxon>
        <taxon>Nematoda</taxon>
        <taxon>Chromadorea</taxon>
        <taxon>Rhabditida</taxon>
        <taxon>Tylenchina</taxon>
        <taxon>Panagrolaimomorpha</taxon>
        <taxon>Strongyloidoidea</taxon>
        <taxon>Steinernematidae</taxon>
        <taxon>Steinernema</taxon>
    </lineage>
</organism>
<dbReference type="Pfam" id="PF05649">
    <property type="entry name" value="Peptidase_M13_N"/>
    <property type="match status" value="1"/>
</dbReference>
<keyword evidence="5" id="KW-0378">Hydrolase</keyword>
<keyword evidence="6" id="KW-0862">Zinc</keyword>
<evidence type="ECO:0000313" key="10">
    <source>
        <dbReference type="EMBL" id="TKR73078.1"/>
    </source>
</evidence>
<comment type="cofactor">
    <cofactor evidence="1">
        <name>Zn(2+)</name>
        <dbReference type="ChEBI" id="CHEBI:29105"/>
    </cofactor>
</comment>
<evidence type="ECO:0000256" key="2">
    <source>
        <dbReference type="ARBA" id="ARBA00007357"/>
    </source>
</evidence>
<gene>
    <name evidence="10" type="ORF">L596_020431</name>
</gene>
<dbReference type="Pfam" id="PF01431">
    <property type="entry name" value="Peptidase_M13"/>
    <property type="match status" value="1"/>
</dbReference>
<dbReference type="Proteomes" id="UP000298663">
    <property type="component" value="Unassembled WGS sequence"/>
</dbReference>
<dbReference type="InterPro" id="IPR018497">
    <property type="entry name" value="Peptidase_M13_C"/>
</dbReference>
<reference evidence="10 11" key="1">
    <citation type="journal article" date="2015" name="Genome Biol.">
        <title>Comparative genomics of Steinernema reveals deeply conserved gene regulatory networks.</title>
        <authorList>
            <person name="Dillman A.R."/>
            <person name="Macchietto M."/>
            <person name="Porter C.F."/>
            <person name="Rogers A."/>
            <person name="Williams B."/>
            <person name="Antoshechkin I."/>
            <person name="Lee M.M."/>
            <person name="Goodwin Z."/>
            <person name="Lu X."/>
            <person name="Lewis E.E."/>
            <person name="Goodrich-Blair H."/>
            <person name="Stock S.P."/>
            <person name="Adams B.J."/>
            <person name="Sternberg P.W."/>
            <person name="Mortazavi A."/>
        </authorList>
    </citation>
    <scope>NUCLEOTIDE SEQUENCE [LARGE SCALE GENOMIC DNA]</scope>
    <source>
        <strain evidence="10 11">ALL</strain>
    </source>
</reference>
<reference evidence="10 11" key="2">
    <citation type="journal article" date="2019" name="G3 (Bethesda)">
        <title>Hybrid Assembly of the Genome of the Entomopathogenic Nematode Steinernema carpocapsae Identifies the X-Chromosome.</title>
        <authorList>
            <person name="Serra L."/>
            <person name="Macchietto M."/>
            <person name="Macias-Munoz A."/>
            <person name="McGill C.J."/>
            <person name="Rodriguez I.M."/>
            <person name="Rodriguez B."/>
            <person name="Murad R."/>
            <person name="Mortazavi A."/>
        </authorList>
    </citation>
    <scope>NUCLEOTIDE SEQUENCE [LARGE SCALE GENOMIC DNA]</scope>
    <source>
        <strain evidence="10 11">ALL</strain>
    </source>
</reference>
<feature type="domain" description="Peptidase M13 N-terminal" evidence="9">
    <location>
        <begin position="14"/>
        <end position="300"/>
    </location>
</feature>
<evidence type="ECO:0008006" key="12">
    <source>
        <dbReference type="Google" id="ProtNLM"/>
    </source>
</evidence>
<dbReference type="PANTHER" id="PTHR11733">
    <property type="entry name" value="ZINC METALLOPROTEASE FAMILY M13 NEPRILYSIN-RELATED"/>
    <property type="match status" value="1"/>
</dbReference>